<feature type="transmembrane region" description="Helical" evidence="7">
    <location>
        <begin position="289"/>
        <end position="306"/>
    </location>
</feature>
<dbReference type="Pfam" id="PF04932">
    <property type="entry name" value="Wzy_C"/>
    <property type="match status" value="1"/>
</dbReference>
<dbReference type="SUPFAM" id="SSF48452">
    <property type="entry name" value="TPR-like"/>
    <property type="match status" value="1"/>
</dbReference>
<protein>
    <recommendedName>
        <fullName evidence="8">O-antigen ligase-related domain-containing protein</fullName>
    </recommendedName>
</protein>
<feature type="transmembrane region" description="Helical" evidence="7">
    <location>
        <begin position="97"/>
        <end position="114"/>
    </location>
</feature>
<feature type="transmembrane region" description="Helical" evidence="7">
    <location>
        <begin position="165"/>
        <end position="189"/>
    </location>
</feature>
<keyword evidence="5" id="KW-0802">TPR repeat</keyword>
<feature type="transmembrane region" description="Helical" evidence="7">
    <location>
        <begin position="522"/>
        <end position="539"/>
    </location>
</feature>
<evidence type="ECO:0000256" key="2">
    <source>
        <dbReference type="ARBA" id="ARBA00022692"/>
    </source>
</evidence>
<evidence type="ECO:0000313" key="9">
    <source>
        <dbReference type="EMBL" id="TFE25771.1"/>
    </source>
</evidence>
<feature type="transmembrane region" description="Helical" evidence="7">
    <location>
        <begin position="43"/>
        <end position="60"/>
    </location>
</feature>
<dbReference type="PANTHER" id="PTHR37422">
    <property type="entry name" value="TEICHURONIC ACID BIOSYNTHESIS PROTEIN TUAE"/>
    <property type="match status" value="1"/>
</dbReference>
<feature type="transmembrane region" description="Helical" evidence="7">
    <location>
        <begin position="224"/>
        <end position="240"/>
    </location>
</feature>
<dbReference type="GO" id="GO:0016020">
    <property type="term" value="C:membrane"/>
    <property type="evidence" value="ECO:0007669"/>
    <property type="project" value="UniProtKB-SubCell"/>
</dbReference>
<feature type="transmembrane region" description="Helical" evidence="7">
    <location>
        <begin position="67"/>
        <end position="85"/>
    </location>
</feature>
<feature type="transmembrane region" description="Helical" evidence="7">
    <location>
        <begin position="327"/>
        <end position="346"/>
    </location>
</feature>
<feature type="transmembrane region" description="Helical" evidence="7">
    <location>
        <begin position="247"/>
        <end position="269"/>
    </location>
</feature>
<name>A0A4Y8LY88_9BACL</name>
<dbReference type="RefSeq" id="WP_167747106.1">
    <property type="nucleotide sequence ID" value="NZ_SOMN01000017.1"/>
</dbReference>
<dbReference type="InterPro" id="IPR011990">
    <property type="entry name" value="TPR-like_helical_dom_sf"/>
</dbReference>
<evidence type="ECO:0000256" key="5">
    <source>
        <dbReference type="PROSITE-ProRule" id="PRU00339"/>
    </source>
</evidence>
<evidence type="ECO:0000313" key="10">
    <source>
        <dbReference type="Proteomes" id="UP000297900"/>
    </source>
</evidence>
<feature type="transmembrane region" description="Helical" evidence="7">
    <location>
        <begin position="121"/>
        <end position="145"/>
    </location>
</feature>
<dbReference type="Gene3D" id="1.25.40.10">
    <property type="entry name" value="Tetratricopeptide repeat domain"/>
    <property type="match status" value="1"/>
</dbReference>
<reference evidence="9 10" key="1">
    <citation type="submission" date="2019-03" db="EMBL/GenBank/DDBJ databases">
        <title>Cohnella endophytica sp. nov., a novel endophytic bacterium isolated from bark of Sonneratia apetala.</title>
        <authorList>
            <person name="Tuo L."/>
        </authorList>
    </citation>
    <scope>NUCLEOTIDE SEQUENCE [LARGE SCALE GENOMIC DNA]</scope>
    <source>
        <strain evidence="9 10">CCTCC AB 208254</strain>
    </source>
</reference>
<dbReference type="InterPro" id="IPR051533">
    <property type="entry name" value="WaaL-like"/>
</dbReference>
<evidence type="ECO:0000256" key="1">
    <source>
        <dbReference type="ARBA" id="ARBA00004141"/>
    </source>
</evidence>
<evidence type="ECO:0000256" key="7">
    <source>
        <dbReference type="SAM" id="Phobius"/>
    </source>
</evidence>
<keyword evidence="2 7" id="KW-0812">Transmembrane</keyword>
<dbReference type="InterPro" id="IPR007016">
    <property type="entry name" value="O-antigen_ligase-rel_domated"/>
</dbReference>
<dbReference type="EMBL" id="SOMN01000017">
    <property type="protein sequence ID" value="TFE25771.1"/>
    <property type="molecule type" value="Genomic_DNA"/>
</dbReference>
<feature type="repeat" description="TPR" evidence="5">
    <location>
        <begin position="605"/>
        <end position="638"/>
    </location>
</feature>
<feature type="domain" description="O-antigen ligase-related" evidence="8">
    <location>
        <begin position="210"/>
        <end position="424"/>
    </location>
</feature>
<keyword evidence="4 7" id="KW-0472">Membrane</keyword>
<evidence type="ECO:0000256" key="6">
    <source>
        <dbReference type="SAM" id="MobiDB-lite"/>
    </source>
</evidence>
<organism evidence="9 10">
    <name type="scientific">Cohnella luojiensis</name>
    <dbReference type="NCBI Taxonomy" id="652876"/>
    <lineage>
        <taxon>Bacteria</taxon>
        <taxon>Bacillati</taxon>
        <taxon>Bacillota</taxon>
        <taxon>Bacilli</taxon>
        <taxon>Bacillales</taxon>
        <taxon>Paenibacillaceae</taxon>
        <taxon>Cohnella</taxon>
    </lineage>
</organism>
<evidence type="ECO:0000256" key="3">
    <source>
        <dbReference type="ARBA" id="ARBA00022989"/>
    </source>
</evidence>
<gene>
    <name evidence="9" type="ORF">E2980_12685</name>
</gene>
<comment type="caution">
    <text evidence="9">The sequence shown here is derived from an EMBL/GenBank/DDBJ whole genome shotgun (WGS) entry which is preliminary data.</text>
</comment>
<comment type="subcellular location">
    <subcellularLocation>
        <location evidence="1">Membrane</location>
        <topology evidence="1">Multi-pass membrane protein</topology>
    </subcellularLocation>
</comment>
<feature type="transmembrane region" description="Helical" evidence="7">
    <location>
        <begin position="411"/>
        <end position="432"/>
    </location>
</feature>
<evidence type="ECO:0000259" key="8">
    <source>
        <dbReference type="Pfam" id="PF04932"/>
    </source>
</evidence>
<accession>A0A4Y8LY88</accession>
<sequence length="750" mass="82398">MLRSVSNRFAIPLLLSLAAAAILGLSAYRFGLFYDRDFYDVESFLYAGTICWLIFHLGVGKSLRIPAWTLMPFGLFGWYALHLWMDPVSVKGTIDSMLRWIAYGSWSLLLWATWKSERSRSLGWLAIQASGALLLIGGWAGWFGWTAFTDIVLRFNDAQLSATGARLAGFLQYPNAYGALLAAFLLMQLQAWSEEKGRPERYGLASATAIPYGAALLLTESRGAIFALLLGIGLAYFLQRRSDRKKLLAVSGITAAGAALLAKAAWNTMHSSEEVGATGSGGLYADGNWWIALLCVFAGGIVLFLLHRHWNIKNDGKPVARAVNWNAFLPWPIAITGIAVAGWVAFGSAGERITGHYGTVTSRKLFYLDAWEMFKDSPLFGFGGESWRALFGFYQSQPYVGNEVHSGYLEILLDTGIAGLAMLLFMLAAYTLKLWKNEKTAIAPAAVLAAHAAIDFDWSYGYVWLLLIAWFTLHASPRDGERKQTSGDIHYGERKLTGEDNRDGEKVVRSGRIRRRPIGRQALALLLICIAAAGLWAAWRSHAAASAREAAASAASPAAQAAKLRAALDANPAWSRIRLELAALLPLQERASLLEAGLRYDPQAPPLFLRLGIVYAELGDVAQARDRLREALRLERFGREGQTSAIAAMASLAERRQAEGDAAQAREAAEAAVSFYESYNELTRKVEEMPHPANGKQFGMTNAAKFHAAKCLLVLSRNEEASVLLREIIEEGDENWKEEASNLLESIFIS</sequence>
<dbReference type="InterPro" id="IPR019734">
    <property type="entry name" value="TPR_rpt"/>
</dbReference>
<proteinExistence type="predicted"/>
<dbReference type="AlphaFoldDB" id="A0A4Y8LY88"/>
<dbReference type="PANTHER" id="PTHR37422:SF13">
    <property type="entry name" value="LIPOPOLYSACCHARIDE BIOSYNTHESIS PROTEIN PA4999-RELATED"/>
    <property type="match status" value="1"/>
</dbReference>
<keyword evidence="10" id="KW-1185">Reference proteome</keyword>
<keyword evidence="3 7" id="KW-1133">Transmembrane helix</keyword>
<dbReference type="PROSITE" id="PS50005">
    <property type="entry name" value="TPR"/>
    <property type="match status" value="1"/>
</dbReference>
<feature type="region of interest" description="Disordered" evidence="6">
    <location>
        <begin position="478"/>
        <end position="503"/>
    </location>
</feature>
<evidence type="ECO:0000256" key="4">
    <source>
        <dbReference type="ARBA" id="ARBA00023136"/>
    </source>
</evidence>
<dbReference type="Proteomes" id="UP000297900">
    <property type="component" value="Unassembled WGS sequence"/>
</dbReference>